<organism evidence="2 3">
    <name type="scientific">Prorocentrum cordatum</name>
    <dbReference type="NCBI Taxonomy" id="2364126"/>
    <lineage>
        <taxon>Eukaryota</taxon>
        <taxon>Sar</taxon>
        <taxon>Alveolata</taxon>
        <taxon>Dinophyceae</taxon>
        <taxon>Prorocentrales</taxon>
        <taxon>Prorocentraceae</taxon>
        <taxon>Prorocentrum</taxon>
    </lineage>
</organism>
<comment type="caution">
    <text evidence="2">The sequence shown here is derived from an EMBL/GenBank/DDBJ whole genome shotgun (WGS) entry which is preliminary data.</text>
</comment>
<evidence type="ECO:0000313" key="3">
    <source>
        <dbReference type="Proteomes" id="UP001189429"/>
    </source>
</evidence>
<evidence type="ECO:0008006" key="4">
    <source>
        <dbReference type="Google" id="ProtNLM"/>
    </source>
</evidence>
<name>A0ABN9Y5H9_9DINO</name>
<feature type="compositionally biased region" description="Low complexity" evidence="1">
    <location>
        <begin position="78"/>
        <end position="87"/>
    </location>
</feature>
<gene>
    <name evidence="2" type="ORF">PCOR1329_LOCUS82708</name>
</gene>
<reference evidence="2" key="1">
    <citation type="submission" date="2023-10" db="EMBL/GenBank/DDBJ databases">
        <authorList>
            <person name="Chen Y."/>
            <person name="Shah S."/>
            <person name="Dougan E. K."/>
            <person name="Thang M."/>
            <person name="Chan C."/>
        </authorList>
    </citation>
    <scope>NUCLEOTIDE SEQUENCE [LARGE SCALE GENOMIC DNA]</scope>
</reference>
<sequence>MAVAALPDLYGLLQVTPRATAAEVRSAYRFLLLVCAFETLSDEARRARYDRKRKRQAEGAEEAVAAPGRRRHRGAGAGQAARPPAEGAGVGAQRCGMDDGGDETFAASQGCARRLRAALQRLRTAIRLVPGEHRQAAIEALQAEVKRSLLSFMEAQRSRGAHSSEIAPGRAELDSASESESDGSLACATGKAIGDWRSPSEAPAPGELTGRHSGERAPGGAPAAAPGAAPGRPIRRSDTQGIEKLARGGAWMYRARVMFAHLCFYTRFQGRLEDAVEHHILLVEIRQMAQEGRGELAADPESGERIHRAFRTVLASAGTSTKDIGLKVHVRLGIFGHKRQVTINSPVLPLPEALSLRSRLLIARSQSWGHFRNAWVDMIRSSRFLRGRMRTCRDAEAFVDSVGAVFEPLWGNLRGLKGRDWGTNQLLLERVHRAAASVQRALASRAALLLRERRSARLRSLRASRRLRAERARWLRRKAGRDMTMGDLAEAIQRAKHGTGTEPGQADPGPRIGVCVYVRSPGFLPPSRRRRALLCAADLKCVCVCRPAQARRAYTPILGPA</sequence>
<protein>
    <recommendedName>
        <fullName evidence="4">J domain-containing protein</fullName>
    </recommendedName>
</protein>
<accession>A0ABN9Y5H9</accession>
<dbReference type="EMBL" id="CAUYUJ010021923">
    <property type="protein sequence ID" value="CAK0907822.1"/>
    <property type="molecule type" value="Genomic_DNA"/>
</dbReference>
<proteinExistence type="predicted"/>
<dbReference type="InterPro" id="IPR036869">
    <property type="entry name" value="J_dom_sf"/>
</dbReference>
<dbReference type="Proteomes" id="UP001189429">
    <property type="component" value="Unassembled WGS sequence"/>
</dbReference>
<feature type="region of interest" description="Disordered" evidence="1">
    <location>
        <begin position="158"/>
        <end position="238"/>
    </location>
</feature>
<evidence type="ECO:0000256" key="1">
    <source>
        <dbReference type="SAM" id="MobiDB-lite"/>
    </source>
</evidence>
<dbReference type="InterPro" id="IPR001623">
    <property type="entry name" value="DnaJ_domain"/>
</dbReference>
<dbReference type="CDD" id="cd06257">
    <property type="entry name" value="DnaJ"/>
    <property type="match status" value="1"/>
</dbReference>
<dbReference type="SUPFAM" id="SSF46565">
    <property type="entry name" value="Chaperone J-domain"/>
    <property type="match status" value="1"/>
</dbReference>
<feature type="region of interest" description="Disordered" evidence="1">
    <location>
        <begin position="49"/>
        <end position="95"/>
    </location>
</feature>
<feature type="compositionally biased region" description="Low complexity" evidence="1">
    <location>
        <begin position="218"/>
        <end position="231"/>
    </location>
</feature>
<evidence type="ECO:0000313" key="2">
    <source>
        <dbReference type="EMBL" id="CAK0907822.1"/>
    </source>
</evidence>
<keyword evidence="3" id="KW-1185">Reference proteome</keyword>